<dbReference type="Proteomes" id="UP001054945">
    <property type="component" value="Unassembled WGS sequence"/>
</dbReference>
<sequence>MVRGLNTLHEVKPYIGYLGGPLQNPIAKESALKIQSYEWRRFFNRASRLGEELSCPPPSAVWVARARQSVSGHPQPFSMEKGGGSEKRGLIDIA</sequence>
<feature type="region of interest" description="Disordered" evidence="1">
    <location>
        <begin position="72"/>
        <end position="94"/>
    </location>
</feature>
<evidence type="ECO:0000256" key="1">
    <source>
        <dbReference type="SAM" id="MobiDB-lite"/>
    </source>
</evidence>
<organism evidence="2 3">
    <name type="scientific">Caerostris extrusa</name>
    <name type="common">Bark spider</name>
    <name type="synonym">Caerostris bankana</name>
    <dbReference type="NCBI Taxonomy" id="172846"/>
    <lineage>
        <taxon>Eukaryota</taxon>
        <taxon>Metazoa</taxon>
        <taxon>Ecdysozoa</taxon>
        <taxon>Arthropoda</taxon>
        <taxon>Chelicerata</taxon>
        <taxon>Arachnida</taxon>
        <taxon>Araneae</taxon>
        <taxon>Araneomorphae</taxon>
        <taxon>Entelegynae</taxon>
        <taxon>Araneoidea</taxon>
        <taxon>Araneidae</taxon>
        <taxon>Caerostris</taxon>
    </lineage>
</organism>
<keyword evidence="3" id="KW-1185">Reference proteome</keyword>
<protein>
    <submittedName>
        <fullName evidence="2">Uncharacterized protein</fullName>
    </submittedName>
</protein>
<gene>
    <name evidence="2" type="ORF">CEXT_776111</name>
</gene>
<proteinExistence type="predicted"/>
<comment type="caution">
    <text evidence="2">The sequence shown here is derived from an EMBL/GenBank/DDBJ whole genome shotgun (WGS) entry which is preliminary data.</text>
</comment>
<reference evidence="2 3" key="1">
    <citation type="submission" date="2021-06" db="EMBL/GenBank/DDBJ databases">
        <title>Caerostris extrusa draft genome.</title>
        <authorList>
            <person name="Kono N."/>
            <person name="Arakawa K."/>
        </authorList>
    </citation>
    <scope>NUCLEOTIDE SEQUENCE [LARGE SCALE GENOMIC DNA]</scope>
</reference>
<evidence type="ECO:0000313" key="3">
    <source>
        <dbReference type="Proteomes" id="UP001054945"/>
    </source>
</evidence>
<feature type="compositionally biased region" description="Basic and acidic residues" evidence="1">
    <location>
        <begin position="83"/>
        <end position="94"/>
    </location>
</feature>
<dbReference type="AlphaFoldDB" id="A0AAV4QKQ9"/>
<evidence type="ECO:0000313" key="2">
    <source>
        <dbReference type="EMBL" id="GIY08787.1"/>
    </source>
</evidence>
<name>A0AAV4QKQ9_CAEEX</name>
<accession>A0AAV4QKQ9</accession>
<dbReference type="EMBL" id="BPLR01006290">
    <property type="protein sequence ID" value="GIY08787.1"/>
    <property type="molecule type" value="Genomic_DNA"/>
</dbReference>